<name>A0A927GPN1_9BACL</name>
<sequence length="284" mass="30991">MKSKATKELSWGKGGNGVNTQKRKRGLQAALLAGLVILLMVTAACNNARGGGGSSSADWAYRFVVWNGDIYTMTDTVVAEADVGEAIGEVTYYSDEEGTYADGFSNVYPAGTKLYRLLDAQTNEAIAVQDSDQGYMRAKHSGKYGGGSNAASHDVSPNAANGNADPVNGEPPSQPVYLTTEGATGDELEVLELINRRVQSLWEGDEDAYWRLMAPDAPFTTFPSYRIRELRMVEPVTIQEQQRLFQAVALVEEWRIDEDAPGHAMYVLHKSKEEGAAWRIADID</sequence>
<evidence type="ECO:0000313" key="2">
    <source>
        <dbReference type="EMBL" id="MBD2843644.1"/>
    </source>
</evidence>
<dbReference type="RefSeq" id="WP_190913647.1">
    <property type="nucleotide sequence ID" value="NZ_JACXIZ010000002.1"/>
</dbReference>
<dbReference type="AlphaFoldDB" id="A0A927GPN1"/>
<feature type="region of interest" description="Disordered" evidence="1">
    <location>
        <begin position="138"/>
        <end position="176"/>
    </location>
</feature>
<keyword evidence="3" id="KW-1185">Reference proteome</keyword>
<gene>
    <name evidence="2" type="ORF">IDH44_00455</name>
</gene>
<evidence type="ECO:0000256" key="1">
    <source>
        <dbReference type="SAM" id="MobiDB-lite"/>
    </source>
</evidence>
<proteinExistence type="predicted"/>
<evidence type="ECO:0000313" key="3">
    <source>
        <dbReference type="Proteomes" id="UP000621560"/>
    </source>
</evidence>
<protein>
    <submittedName>
        <fullName evidence="2">Uncharacterized protein</fullName>
    </submittedName>
</protein>
<dbReference type="Proteomes" id="UP000621560">
    <property type="component" value="Unassembled WGS sequence"/>
</dbReference>
<organism evidence="2 3">
    <name type="scientific">Paenibacillus sabuli</name>
    <dbReference type="NCBI Taxonomy" id="2772509"/>
    <lineage>
        <taxon>Bacteria</taxon>
        <taxon>Bacillati</taxon>
        <taxon>Bacillota</taxon>
        <taxon>Bacilli</taxon>
        <taxon>Bacillales</taxon>
        <taxon>Paenibacillaceae</taxon>
        <taxon>Paenibacillus</taxon>
    </lineage>
</organism>
<comment type="caution">
    <text evidence="2">The sequence shown here is derived from an EMBL/GenBank/DDBJ whole genome shotgun (WGS) entry which is preliminary data.</text>
</comment>
<reference evidence="2" key="1">
    <citation type="submission" date="2020-09" db="EMBL/GenBank/DDBJ databases">
        <title>A novel bacterium of genus Paenibacillus, isolated from South China Sea.</title>
        <authorList>
            <person name="Huang H."/>
            <person name="Mo K."/>
            <person name="Hu Y."/>
        </authorList>
    </citation>
    <scope>NUCLEOTIDE SEQUENCE</scope>
    <source>
        <strain evidence="2">IB182496</strain>
    </source>
</reference>
<dbReference type="EMBL" id="JACXIZ010000002">
    <property type="protein sequence ID" value="MBD2843644.1"/>
    <property type="molecule type" value="Genomic_DNA"/>
</dbReference>
<accession>A0A927GPN1</accession>